<feature type="signal peptide" evidence="2">
    <location>
        <begin position="1"/>
        <end position="21"/>
    </location>
</feature>
<gene>
    <name evidence="4" type="ORF">L596_016276</name>
</gene>
<dbReference type="SMART" id="SM01280">
    <property type="entry name" value="Mcm10"/>
    <property type="match status" value="1"/>
</dbReference>
<dbReference type="GO" id="GO:0003697">
    <property type="term" value="F:single-stranded DNA binding"/>
    <property type="evidence" value="ECO:0007669"/>
    <property type="project" value="InterPro"/>
</dbReference>
<name>A0A4U5NIA3_STECR</name>
<dbReference type="InterPro" id="IPR040184">
    <property type="entry name" value="Mcm10"/>
</dbReference>
<dbReference type="InterPro" id="IPR056791">
    <property type="entry name" value="Znf_Mcm10_C"/>
</dbReference>
<evidence type="ECO:0000313" key="4">
    <source>
        <dbReference type="EMBL" id="TKR82576.1"/>
    </source>
</evidence>
<evidence type="ECO:0000313" key="5">
    <source>
        <dbReference type="Proteomes" id="UP000298663"/>
    </source>
</evidence>
<keyword evidence="2" id="KW-0732">Signal</keyword>
<comment type="caution">
    <text evidence="4">The sequence shown here is derived from an EMBL/GenBank/DDBJ whole genome shotgun (WGS) entry which is preliminary data.</text>
</comment>
<evidence type="ECO:0000256" key="2">
    <source>
        <dbReference type="SAM" id="SignalP"/>
    </source>
</evidence>
<feature type="compositionally biased region" description="Polar residues" evidence="1">
    <location>
        <begin position="114"/>
        <end position="123"/>
    </location>
</feature>
<reference evidence="4 5" key="1">
    <citation type="journal article" date="2015" name="Genome Biol.">
        <title>Comparative genomics of Steinernema reveals deeply conserved gene regulatory networks.</title>
        <authorList>
            <person name="Dillman A.R."/>
            <person name="Macchietto M."/>
            <person name="Porter C.F."/>
            <person name="Rogers A."/>
            <person name="Williams B."/>
            <person name="Antoshechkin I."/>
            <person name="Lee M.M."/>
            <person name="Goodwin Z."/>
            <person name="Lu X."/>
            <person name="Lewis E.E."/>
            <person name="Goodrich-Blair H."/>
            <person name="Stock S.P."/>
            <person name="Adams B.J."/>
            <person name="Sternberg P.W."/>
            <person name="Mortazavi A."/>
        </authorList>
    </citation>
    <scope>NUCLEOTIDE SEQUENCE [LARGE SCALE GENOMIC DNA]</scope>
    <source>
        <strain evidence="4 5">ALL</strain>
    </source>
</reference>
<dbReference type="PANTHER" id="PTHR13454:SF11">
    <property type="entry name" value="PROTEIN MCM10 HOMOLOG"/>
    <property type="match status" value="1"/>
</dbReference>
<dbReference type="AlphaFoldDB" id="A0A4U5NIA3"/>
<dbReference type="Pfam" id="PF24863">
    <property type="entry name" value="zf-CCCH_Mcm10"/>
    <property type="match status" value="1"/>
</dbReference>
<dbReference type="EMBL" id="AZBU02000004">
    <property type="protein sequence ID" value="TKR82576.1"/>
    <property type="molecule type" value="Genomic_DNA"/>
</dbReference>
<dbReference type="PANTHER" id="PTHR13454">
    <property type="entry name" value="PROTEIN MCM10 HOMOLOG"/>
    <property type="match status" value="1"/>
</dbReference>
<organism evidence="4 5">
    <name type="scientific">Steinernema carpocapsae</name>
    <name type="common">Entomopathogenic nematode</name>
    <dbReference type="NCBI Taxonomy" id="34508"/>
    <lineage>
        <taxon>Eukaryota</taxon>
        <taxon>Metazoa</taxon>
        <taxon>Ecdysozoa</taxon>
        <taxon>Nematoda</taxon>
        <taxon>Chromadorea</taxon>
        <taxon>Rhabditida</taxon>
        <taxon>Tylenchina</taxon>
        <taxon>Panagrolaimomorpha</taxon>
        <taxon>Strongyloidoidea</taxon>
        <taxon>Steinernematidae</taxon>
        <taxon>Steinernema</taxon>
    </lineage>
</organism>
<dbReference type="Pfam" id="PF09332">
    <property type="entry name" value="Mcm10"/>
    <property type="match status" value="1"/>
</dbReference>
<dbReference type="GO" id="GO:0043596">
    <property type="term" value="C:nuclear replication fork"/>
    <property type="evidence" value="ECO:0007669"/>
    <property type="project" value="TreeGrafter"/>
</dbReference>
<dbReference type="Proteomes" id="UP000298663">
    <property type="component" value="Unassembled WGS sequence"/>
</dbReference>
<sequence length="279" mass="31504">MSRKNRCLGHLFAICNPFSVAITFQMVCNHCPRERKGNRAGVCGAPKLGRCFDGGQKMISLASPKKKRTLMTREDIAKWRAINLIKRKGGIEKADPNAVGRPKKRALVEGGGETTSNTSSQGTPAKRNCFGGKEKTKEELLALLDKKSSHQNEADQENLEKQNAYFNAMAVRERVEESAVELKELKDVNVITCKTCGYTNHKQSDYCKAQLHAVVKHKADKRWFKCKDCSSRLICYDRMPTRPCQGCGSMNYERVGMKDERKVQGKEKLLIRGEERKFL</sequence>
<protein>
    <recommendedName>
        <fullName evidence="3">Replication factor Mcm10 C-terminal domain-containing protein</fullName>
    </recommendedName>
</protein>
<feature type="region of interest" description="Disordered" evidence="1">
    <location>
        <begin position="93"/>
        <end position="130"/>
    </location>
</feature>
<feature type="chain" id="PRO_5020247488" description="Replication factor Mcm10 C-terminal domain-containing protein" evidence="2">
    <location>
        <begin position="22"/>
        <end position="279"/>
    </location>
</feature>
<evidence type="ECO:0000259" key="3">
    <source>
        <dbReference type="SMART" id="SM01280"/>
    </source>
</evidence>
<feature type="domain" description="Replication factor Mcm10 C-terminal" evidence="3">
    <location>
        <begin position="18"/>
        <end position="279"/>
    </location>
</feature>
<dbReference type="OrthoDB" id="273123at2759"/>
<reference evidence="4 5" key="2">
    <citation type="journal article" date="2019" name="G3 (Bethesda)">
        <title>Hybrid Assembly of the Genome of the Entomopathogenic Nematode Steinernema carpocapsae Identifies the X-Chromosome.</title>
        <authorList>
            <person name="Serra L."/>
            <person name="Macchietto M."/>
            <person name="Macias-Munoz A."/>
            <person name="McGill C.J."/>
            <person name="Rodriguez I.M."/>
            <person name="Rodriguez B."/>
            <person name="Murad R."/>
            <person name="Mortazavi A."/>
        </authorList>
    </citation>
    <scope>NUCLEOTIDE SEQUENCE [LARGE SCALE GENOMIC DNA]</scope>
    <source>
        <strain evidence="4 5">ALL</strain>
    </source>
</reference>
<dbReference type="GO" id="GO:0003688">
    <property type="term" value="F:DNA replication origin binding"/>
    <property type="evidence" value="ECO:0007669"/>
    <property type="project" value="TreeGrafter"/>
</dbReference>
<accession>A0A4U5NIA3</accession>
<dbReference type="GO" id="GO:0006270">
    <property type="term" value="P:DNA replication initiation"/>
    <property type="evidence" value="ECO:0007669"/>
    <property type="project" value="InterPro"/>
</dbReference>
<dbReference type="STRING" id="34508.A0A4U5NIA3"/>
<proteinExistence type="predicted"/>
<dbReference type="InterPro" id="IPR015411">
    <property type="entry name" value="Rep_factor_Mcm10_C"/>
</dbReference>
<evidence type="ECO:0000256" key="1">
    <source>
        <dbReference type="SAM" id="MobiDB-lite"/>
    </source>
</evidence>
<keyword evidence="5" id="KW-1185">Reference proteome</keyword>